<dbReference type="GO" id="GO:0008168">
    <property type="term" value="F:methyltransferase activity"/>
    <property type="evidence" value="ECO:0007669"/>
    <property type="project" value="UniProtKB-KW"/>
</dbReference>
<organism evidence="2 3">
    <name type="scientific">Terrabacter aeriphilus</name>
    <dbReference type="NCBI Taxonomy" id="515662"/>
    <lineage>
        <taxon>Bacteria</taxon>
        <taxon>Bacillati</taxon>
        <taxon>Actinomycetota</taxon>
        <taxon>Actinomycetes</taxon>
        <taxon>Micrococcales</taxon>
        <taxon>Intrasporangiaceae</taxon>
        <taxon>Terrabacter</taxon>
    </lineage>
</organism>
<dbReference type="CDD" id="cd02440">
    <property type="entry name" value="AdoMet_MTases"/>
    <property type="match status" value="1"/>
</dbReference>
<feature type="domain" description="Methyltransferase type 11" evidence="1">
    <location>
        <begin position="41"/>
        <end position="130"/>
    </location>
</feature>
<keyword evidence="2" id="KW-0489">Methyltransferase</keyword>
<reference evidence="3" key="1">
    <citation type="journal article" date="2019" name="Int. J. Syst. Evol. Microbiol.">
        <title>The Global Catalogue of Microorganisms (GCM) 10K type strain sequencing project: providing services to taxonomists for standard genome sequencing and annotation.</title>
        <authorList>
            <consortium name="The Broad Institute Genomics Platform"/>
            <consortium name="The Broad Institute Genome Sequencing Center for Infectious Disease"/>
            <person name="Wu L."/>
            <person name="Ma J."/>
        </authorList>
    </citation>
    <scope>NUCLEOTIDE SEQUENCE [LARGE SCALE GENOMIC DNA]</scope>
    <source>
        <strain evidence="3">JCM 17687</strain>
    </source>
</reference>
<keyword evidence="3" id="KW-1185">Reference proteome</keyword>
<dbReference type="PANTHER" id="PTHR43591:SF24">
    <property type="entry name" value="2-METHOXY-6-POLYPRENYL-1,4-BENZOQUINOL METHYLASE, MITOCHONDRIAL"/>
    <property type="match status" value="1"/>
</dbReference>
<gene>
    <name evidence="2" type="ORF">GCM10023258_11060</name>
</gene>
<protein>
    <submittedName>
        <fullName evidence="2">Class I SAM-dependent methyltransferase</fullName>
    </submittedName>
</protein>
<sequence length="259" mass="26675">MSSWSGVAQAYERSFATLCGGTVERLLDDTRSVAVRGGRHLDVGSGTGDLAARAAADGRTVVAVDADPGMGALTERVVPGRAVRAALPALPFGDGCFDAVTANFVVNHVGDPRAATRELARVMRPGGRVAVTSWTASPPTWSELTTYAFDAAGVVVSPGGRLPPELDFDRSVEGLAGVAEDAGLTVLDARELAWDWAVTVDDLWAGIAGGVATAGQAYLAQTSAVQAAAEQHFRRAASERAEGGLLHLPSTAAYVLCGT</sequence>
<accession>A0ABP9J5T6</accession>
<dbReference type="EMBL" id="BAABIW010000009">
    <property type="protein sequence ID" value="GAA5021575.1"/>
    <property type="molecule type" value="Genomic_DNA"/>
</dbReference>
<evidence type="ECO:0000313" key="2">
    <source>
        <dbReference type="EMBL" id="GAA5021575.1"/>
    </source>
</evidence>
<dbReference type="GO" id="GO:0032259">
    <property type="term" value="P:methylation"/>
    <property type="evidence" value="ECO:0007669"/>
    <property type="project" value="UniProtKB-KW"/>
</dbReference>
<evidence type="ECO:0000313" key="3">
    <source>
        <dbReference type="Proteomes" id="UP001500427"/>
    </source>
</evidence>
<dbReference type="InterPro" id="IPR029063">
    <property type="entry name" value="SAM-dependent_MTases_sf"/>
</dbReference>
<dbReference type="RefSeq" id="WP_345506452.1">
    <property type="nucleotide sequence ID" value="NZ_BAABIW010000009.1"/>
</dbReference>
<dbReference type="Proteomes" id="UP001500427">
    <property type="component" value="Unassembled WGS sequence"/>
</dbReference>
<proteinExistence type="predicted"/>
<dbReference type="Gene3D" id="3.40.50.150">
    <property type="entry name" value="Vaccinia Virus protein VP39"/>
    <property type="match status" value="1"/>
</dbReference>
<dbReference type="PANTHER" id="PTHR43591">
    <property type="entry name" value="METHYLTRANSFERASE"/>
    <property type="match status" value="1"/>
</dbReference>
<name>A0ABP9J5T6_9MICO</name>
<keyword evidence="2" id="KW-0808">Transferase</keyword>
<dbReference type="Pfam" id="PF08241">
    <property type="entry name" value="Methyltransf_11"/>
    <property type="match status" value="1"/>
</dbReference>
<dbReference type="InterPro" id="IPR013216">
    <property type="entry name" value="Methyltransf_11"/>
</dbReference>
<dbReference type="SUPFAM" id="SSF53335">
    <property type="entry name" value="S-adenosyl-L-methionine-dependent methyltransferases"/>
    <property type="match status" value="1"/>
</dbReference>
<comment type="caution">
    <text evidence="2">The sequence shown here is derived from an EMBL/GenBank/DDBJ whole genome shotgun (WGS) entry which is preliminary data.</text>
</comment>
<evidence type="ECO:0000259" key="1">
    <source>
        <dbReference type="Pfam" id="PF08241"/>
    </source>
</evidence>